<reference evidence="2" key="1">
    <citation type="submission" date="2020-11" db="EMBL/GenBank/DDBJ databases">
        <authorList>
            <consortium name="DOE Joint Genome Institute"/>
            <person name="Ahrendt S."/>
            <person name="Riley R."/>
            <person name="Andreopoulos W."/>
            <person name="Labutti K."/>
            <person name="Pangilinan J."/>
            <person name="Ruiz-Duenas F.J."/>
            <person name="Barrasa J.M."/>
            <person name="Sanchez-Garcia M."/>
            <person name="Camarero S."/>
            <person name="Miyauchi S."/>
            <person name="Serrano A."/>
            <person name="Linde D."/>
            <person name="Babiker R."/>
            <person name="Drula E."/>
            <person name="Ayuso-Fernandez I."/>
            <person name="Pacheco R."/>
            <person name="Padilla G."/>
            <person name="Ferreira P."/>
            <person name="Barriuso J."/>
            <person name="Kellner H."/>
            <person name="Castanera R."/>
            <person name="Alfaro M."/>
            <person name="Ramirez L."/>
            <person name="Pisabarro A.G."/>
            <person name="Kuo A."/>
            <person name="Tritt A."/>
            <person name="Lipzen A."/>
            <person name="He G."/>
            <person name="Yan M."/>
            <person name="Ng V."/>
            <person name="Cullen D."/>
            <person name="Martin F."/>
            <person name="Rosso M.-N."/>
            <person name="Henrissat B."/>
            <person name="Hibbett D."/>
            <person name="Martinez A.T."/>
            <person name="Grigoriev I.V."/>
        </authorList>
    </citation>
    <scope>NUCLEOTIDE SEQUENCE</scope>
    <source>
        <strain evidence="2">AH 40177</strain>
    </source>
</reference>
<dbReference type="InterPro" id="IPR017972">
    <property type="entry name" value="Cyt_P450_CS"/>
</dbReference>
<dbReference type="GO" id="GO:0005506">
    <property type="term" value="F:iron ion binding"/>
    <property type="evidence" value="ECO:0007669"/>
    <property type="project" value="InterPro"/>
</dbReference>
<evidence type="ECO:0000256" key="1">
    <source>
        <dbReference type="SAM" id="MobiDB-lite"/>
    </source>
</evidence>
<organism evidence="2 3">
    <name type="scientific">Rhodocollybia butyracea</name>
    <dbReference type="NCBI Taxonomy" id="206335"/>
    <lineage>
        <taxon>Eukaryota</taxon>
        <taxon>Fungi</taxon>
        <taxon>Dikarya</taxon>
        <taxon>Basidiomycota</taxon>
        <taxon>Agaricomycotina</taxon>
        <taxon>Agaricomycetes</taxon>
        <taxon>Agaricomycetidae</taxon>
        <taxon>Agaricales</taxon>
        <taxon>Marasmiineae</taxon>
        <taxon>Omphalotaceae</taxon>
        <taxon>Rhodocollybia</taxon>
    </lineage>
</organism>
<dbReference type="AlphaFoldDB" id="A0A9P5P8A6"/>
<proteinExistence type="predicted"/>
<dbReference type="PROSITE" id="PS00086">
    <property type="entry name" value="CYTOCHROME_P450"/>
    <property type="match status" value="1"/>
</dbReference>
<feature type="region of interest" description="Disordered" evidence="1">
    <location>
        <begin position="1"/>
        <end position="24"/>
    </location>
</feature>
<gene>
    <name evidence="2" type="ORF">BDP27DRAFT_1372420</name>
</gene>
<keyword evidence="3" id="KW-1185">Reference proteome</keyword>
<evidence type="ECO:0000313" key="3">
    <source>
        <dbReference type="Proteomes" id="UP000772434"/>
    </source>
</evidence>
<dbReference type="GO" id="GO:0016705">
    <property type="term" value="F:oxidoreductase activity, acting on paired donors, with incorporation or reduction of molecular oxygen"/>
    <property type="evidence" value="ECO:0007669"/>
    <property type="project" value="InterPro"/>
</dbReference>
<dbReference type="EMBL" id="JADNRY010000365">
    <property type="protein sequence ID" value="KAF9058571.1"/>
    <property type="molecule type" value="Genomic_DNA"/>
</dbReference>
<accession>A0A9P5P8A6</accession>
<evidence type="ECO:0000313" key="2">
    <source>
        <dbReference type="EMBL" id="KAF9058571.1"/>
    </source>
</evidence>
<protein>
    <submittedName>
        <fullName evidence="2">Uncharacterized protein</fullName>
    </submittedName>
</protein>
<comment type="caution">
    <text evidence="2">The sequence shown here is derived from an EMBL/GenBank/DDBJ whole genome shotgun (WGS) entry which is preliminary data.</text>
</comment>
<name>A0A9P5P8A6_9AGAR</name>
<sequence length="123" mass="13187">MLQPPAEEGSQKPEKPPPSGTMPIWGGGVRICVGRGVGRGDGWQGRSGKGRDWCRSTRSTVFAKFAFPGCTFDGKILVGFYADLTACAEVAETAEGELAVSWIDWSTSNNPGEAVDESELQEY</sequence>
<dbReference type="Proteomes" id="UP000772434">
    <property type="component" value="Unassembled WGS sequence"/>
</dbReference>